<evidence type="ECO:0000313" key="13">
    <source>
        <dbReference type="Proteomes" id="UP000076532"/>
    </source>
</evidence>
<evidence type="ECO:0000256" key="11">
    <source>
        <dbReference type="SAM" id="SignalP"/>
    </source>
</evidence>
<name>A0A166FEZ9_9AGAM</name>
<evidence type="ECO:0000256" key="6">
    <source>
        <dbReference type="ARBA" id="ARBA00023157"/>
    </source>
</evidence>
<organism evidence="12 13">
    <name type="scientific">Athelia psychrophila</name>
    <dbReference type="NCBI Taxonomy" id="1759441"/>
    <lineage>
        <taxon>Eukaryota</taxon>
        <taxon>Fungi</taxon>
        <taxon>Dikarya</taxon>
        <taxon>Basidiomycota</taxon>
        <taxon>Agaricomycotina</taxon>
        <taxon>Agaricomycetes</taxon>
        <taxon>Agaricomycetidae</taxon>
        <taxon>Atheliales</taxon>
        <taxon>Atheliaceae</taxon>
        <taxon>Athelia</taxon>
    </lineage>
</organism>
<dbReference type="InterPro" id="IPR050434">
    <property type="entry name" value="Glycosyl_hydrlase_28"/>
</dbReference>
<keyword evidence="7 10" id="KW-0326">Glycosidase</keyword>
<dbReference type="EC" id="3.2.1.15" evidence="2"/>
<evidence type="ECO:0000256" key="2">
    <source>
        <dbReference type="ARBA" id="ARBA00012736"/>
    </source>
</evidence>
<dbReference type="Gene3D" id="2.160.20.10">
    <property type="entry name" value="Single-stranded right-handed beta-helix, Pectin lyase-like"/>
    <property type="match status" value="1"/>
</dbReference>
<dbReference type="PANTHER" id="PTHR31884:SF1">
    <property type="entry name" value="POLYGALACTURONASE"/>
    <property type="match status" value="1"/>
</dbReference>
<keyword evidence="8" id="KW-0961">Cell wall biogenesis/degradation</keyword>
<dbReference type="InterPro" id="IPR006626">
    <property type="entry name" value="PbH1"/>
</dbReference>
<dbReference type="InterPro" id="IPR011050">
    <property type="entry name" value="Pectin_lyase_fold/virulence"/>
</dbReference>
<dbReference type="AlphaFoldDB" id="A0A166FEZ9"/>
<dbReference type="SMART" id="SM00710">
    <property type="entry name" value="PbH1"/>
    <property type="match status" value="6"/>
</dbReference>
<keyword evidence="3 11" id="KW-0732">Signal</keyword>
<accession>A0A166FEZ9</accession>
<gene>
    <name evidence="12" type="ORF">FIBSPDRAFT_920896</name>
</gene>
<dbReference type="InterPro" id="IPR000743">
    <property type="entry name" value="Glyco_hydro_28"/>
</dbReference>
<evidence type="ECO:0000256" key="10">
    <source>
        <dbReference type="RuleBase" id="RU361169"/>
    </source>
</evidence>
<feature type="signal peptide" evidence="11">
    <location>
        <begin position="1"/>
        <end position="19"/>
    </location>
</feature>
<evidence type="ECO:0000256" key="1">
    <source>
        <dbReference type="ARBA" id="ARBA00008834"/>
    </source>
</evidence>
<evidence type="ECO:0000256" key="3">
    <source>
        <dbReference type="ARBA" id="ARBA00022729"/>
    </source>
</evidence>
<evidence type="ECO:0000256" key="9">
    <source>
        <dbReference type="ARBA" id="ARBA00034074"/>
    </source>
</evidence>
<dbReference type="InterPro" id="IPR012334">
    <property type="entry name" value="Pectin_lyas_fold"/>
</dbReference>
<dbReference type="STRING" id="436010.A0A166FEZ9"/>
<dbReference type="PANTHER" id="PTHR31884">
    <property type="entry name" value="POLYGALACTURONASE"/>
    <property type="match status" value="1"/>
</dbReference>
<keyword evidence="5 10" id="KW-0378">Hydrolase</keyword>
<dbReference type="SUPFAM" id="SSF51126">
    <property type="entry name" value="Pectin lyase-like"/>
    <property type="match status" value="1"/>
</dbReference>
<evidence type="ECO:0000313" key="12">
    <source>
        <dbReference type="EMBL" id="KZP16733.1"/>
    </source>
</evidence>
<evidence type="ECO:0000256" key="4">
    <source>
        <dbReference type="ARBA" id="ARBA00022737"/>
    </source>
</evidence>
<protein>
    <recommendedName>
        <fullName evidence="2">endo-polygalacturonase</fullName>
        <ecNumber evidence="2">3.2.1.15</ecNumber>
    </recommendedName>
</protein>
<dbReference type="GO" id="GO:0071555">
    <property type="term" value="P:cell wall organization"/>
    <property type="evidence" value="ECO:0007669"/>
    <property type="project" value="UniProtKB-KW"/>
</dbReference>
<keyword evidence="13" id="KW-1185">Reference proteome</keyword>
<dbReference type="Pfam" id="PF00295">
    <property type="entry name" value="Glyco_hydro_28"/>
    <property type="match status" value="1"/>
</dbReference>
<keyword evidence="4" id="KW-0677">Repeat</keyword>
<proteinExistence type="inferred from homology"/>
<dbReference type="GO" id="GO:0004650">
    <property type="term" value="F:polygalacturonase activity"/>
    <property type="evidence" value="ECO:0007669"/>
    <property type="project" value="UniProtKB-EC"/>
</dbReference>
<keyword evidence="6" id="KW-1015">Disulfide bond</keyword>
<comment type="catalytic activity">
    <reaction evidence="9">
        <text>(1,4-alpha-D-galacturonosyl)n+m + H2O = (1,4-alpha-D-galacturonosyl)n + (1,4-alpha-D-galacturonosyl)m.</text>
        <dbReference type="EC" id="3.2.1.15"/>
    </reaction>
</comment>
<evidence type="ECO:0000256" key="8">
    <source>
        <dbReference type="ARBA" id="ARBA00023316"/>
    </source>
</evidence>
<dbReference type="GO" id="GO:0045490">
    <property type="term" value="P:pectin catabolic process"/>
    <property type="evidence" value="ECO:0007669"/>
    <property type="project" value="UniProtKB-ARBA"/>
</dbReference>
<evidence type="ECO:0000256" key="7">
    <source>
        <dbReference type="ARBA" id="ARBA00023295"/>
    </source>
</evidence>
<evidence type="ECO:0000256" key="5">
    <source>
        <dbReference type="ARBA" id="ARBA00022801"/>
    </source>
</evidence>
<sequence>MFTHKTRLALLALTAVAFALPAENVTAKPRKLGKRCTGTISSAASVAAAVECTTIIIGEAGSISFPYYQWDGPLMIVKGDSVTFNGAGFSLLGNGDQYWDGEGTGGGKTKPAPLLRINHSGTFKDTIIKNSPARGISVGGASIVVDTVTVDNTDGDALGANTDGFDVSSDGPVTIQNSKVHGQDDCLAINRGNDITFTGNTCTGPTHGISVGSITSDTTVSNVVISKNTVTGAVNGLRIKTDASATDSFVNGVTYTGNVLTGITAYGVIIDQSYSATLGTPGTGVIIEDIVFSGTNTISVGSSAHRLEINCGSTASCPGTWNLAGLDITGGVAGVVKNVAVTGGTY</sequence>
<reference evidence="12 13" key="1">
    <citation type="journal article" date="2016" name="Mol. Biol. Evol.">
        <title>Comparative Genomics of Early-Diverging Mushroom-Forming Fungi Provides Insights into the Origins of Lignocellulose Decay Capabilities.</title>
        <authorList>
            <person name="Nagy L.G."/>
            <person name="Riley R."/>
            <person name="Tritt A."/>
            <person name="Adam C."/>
            <person name="Daum C."/>
            <person name="Floudas D."/>
            <person name="Sun H."/>
            <person name="Yadav J.S."/>
            <person name="Pangilinan J."/>
            <person name="Larsson K.H."/>
            <person name="Matsuura K."/>
            <person name="Barry K."/>
            <person name="Labutti K."/>
            <person name="Kuo R."/>
            <person name="Ohm R.A."/>
            <person name="Bhattacharya S.S."/>
            <person name="Shirouzu T."/>
            <person name="Yoshinaga Y."/>
            <person name="Martin F.M."/>
            <person name="Grigoriev I.V."/>
            <person name="Hibbett D.S."/>
        </authorList>
    </citation>
    <scope>NUCLEOTIDE SEQUENCE [LARGE SCALE GENOMIC DNA]</scope>
    <source>
        <strain evidence="12 13">CBS 109695</strain>
    </source>
</reference>
<comment type="similarity">
    <text evidence="1 10">Belongs to the glycosyl hydrolase 28 family.</text>
</comment>
<dbReference type="EMBL" id="KV417590">
    <property type="protein sequence ID" value="KZP16733.1"/>
    <property type="molecule type" value="Genomic_DNA"/>
</dbReference>
<feature type="chain" id="PRO_5007873308" description="endo-polygalacturonase" evidence="11">
    <location>
        <begin position="20"/>
        <end position="346"/>
    </location>
</feature>
<dbReference type="Proteomes" id="UP000076532">
    <property type="component" value="Unassembled WGS sequence"/>
</dbReference>
<dbReference type="GO" id="GO:0005576">
    <property type="term" value="C:extracellular region"/>
    <property type="evidence" value="ECO:0007669"/>
    <property type="project" value="TreeGrafter"/>
</dbReference>
<dbReference type="OrthoDB" id="1546079at2759"/>